<dbReference type="AlphaFoldDB" id="A0A844Z3H7"/>
<evidence type="ECO:0000313" key="2">
    <source>
        <dbReference type="EMBL" id="MXO82485.1"/>
    </source>
</evidence>
<keyword evidence="1" id="KW-0472">Membrane</keyword>
<sequence>MRLFLTAIIFLGGLLFCFIGLGFLISPESQGADFGISATSNTGIGAIRGDMTAFFMISGLSMLYGAWKRNGDILLIPAFMMGCALLGRLITMFTHGTDDQFFQPMMVEAVIVVVTLLGSRILPHSVADGIADGD</sequence>
<feature type="transmembrane region" description="Helical" evidence="1">
    <location>
        <begin position="74"/>
        <end position="95"/>
    </location>
</feature>
<comment type="caution">
    <text evidence="2">The sequence shown here is derived from an EMBL/GenBank/DDBJ whole genome shotgun (WGS) entry which is preliminary data.</text>
</comment>
<protein>
    <submittedName>
        <fullName evidence="2">DUF4345 domain-containing protein</fullName>
    </submittedName>
</protein>
<keyword evidence="3" id="KW-1185">Reference proteome</keyword>
<dbReference type="Proteomes" id="UP000460290">
    <property type="component" value="Unassembled WGS sequence"/>
</dbReference>
<dbReference type="OrthoDB" id="5875348at2"/>
<keyword evidence="1" id="KW-0812">Transmembrane</keyword>
<evidence type="ECO:0000256" key="1">
    <source>
        <dbReference type="SAM" id="Phobius"/>
    </source>
</evidence>
<evidence type="ECO:0000313" key="3">
    <source>
        <dbReference type="Proteomes" id="UP000460290"/>
    </source>
</evidence>
<feature type="transmembrane region" description="Helical" evidence="1">
    <location>
        <begin position="47"/>
        <end position="67"/>
    </location>
</feature>
<name>A0A844Z3H7_9SPHN</name>
<dbReference type="EMBL" id="WTYZ01000001">
    <property type="protein sequence ID" value="MXO82485.1"/>
    <property type="molecule type" value="Genomic_DNA"/>
</dbReference>
<dbReference type="RefSeq" id="WP_160612930.1">
    <property type="nucleotide sequence ID" value="NZ_JAUFQM010000001.1"/>
</dbReference>
<reference evidence="2 3" key="1">
    <citation type="submission" date="2019-12" db="EMBL/GenBank/DDBJ databases">
        <title>Genomic-based taxomic classification of the family Erythrobacteraceae.</title>
        <authorList>
            <person name="Xu L."/>
        </authorList>
    </citation>
    <scope>NUCLEOTIDE SEQUENCE [LARGE SCALE GENOMIC DNA]</scope>
    <source>
        <strain evidence="2 3">KCTC 42006</strain>
    </source>
</reference>
<proteinExistence type="predicted"/>
<dbReference type="InterPro" id="IPR025597">
    <property type="entry name" value="DUF4345"/>
</dbReference>
<dbReference type="Pfam" id="PF14248">
    <property type="entry name" value="DUF4345"/>
    <property type="match status" value="1"/>
</dbReference>
<gene>
    <name evidence="2" type="ORF">GRI35_03730</name>
</gene>
<accession>A0A844Z3H7</accession>
<organism evidence="2 3">
    <name type="scientific">Pontixanthobacter aestiaquae</name>
    <dbReference type="NCBI Taxonomy" id="1509367"/>
    <lineage>
        <taxon>Bacteria</taxon>
        <taxon>Pseudomonadati</taxon>
        <taxon>Pseudomonadota</taxon>
        <taxon>Alphaproteobacteria</taxon>
        <taxon>Sphingomonadales</taxon>
        <taxon>Erythrobacteraceae</taxon>
        <taxon>Pontixanthobacter</taxon>
    </lineage>
</organism>
<keyword evidence="1" id="KW-1133">Transmembrane helix</keyword>